<evidence type="ECO:0008006" key="4">
    <source>
        <dbReference type="Google" id="ProtNLM"/>
    </source>
</evidence>
<evidence type="ECO:0000313" key="2">
    <source>
        <dbReference type="EMBL" id="QBX40446.1"/>
    </source>
</evidence>
<dbReference type="Gene3D" id="2.60.40.10">
    <property type="entry name" value="Immunoglobulins"/>
    <property type="match status" value="1"/>
</dbReference>
<reference evidence="2 3" key="1">
    <citation type="submission" date="2019-03" db="EMBL/GenBank/DDBJ databases">
        <title>Complete genome sequence of the plant growth promoting strain Pseudomonas fluorescens LBUM677.</title>
        <authorList>
            <person name="Novinscak A."/>
            <person name="Joly D."/>
            <person name="Filion M."/>
        </authorList>
    </citation>
    <scope>NUCLEOTIDE SEQUENCE [LARGE SCALE GENOMIC DNA]</scope>
    <source>
        <strain evidence="2 3">LBUM677</strain>
    </source>
</reference>
<feature type="region of interest" description="Disordered" evidence="1">
    <location>
        <begin position="522"/>
        <end position="541"/>
    </location>
</feature>
<evidence type="ECO:0000256" key="1">
    <source>
        <dbReference type="SAM" id="MobiDB-lite"/>
    </source>
</evidence>
<dbReference type="Proteomes" id="UP000295797">
    <property type="component" value="Chromosome"/>
</dbReference>
<name>A0AAP8YY64_PSEFL</name>
<protein>
    <recommendedName>
        <fullName evidence="4">Bacterial Ig-like domain-containing protein</fullName>
    </recommendedName>
</protein>
<dbReference type="EMBL" id="CP038438">
    <property type="protein sequence ID" value="QBX40446.1"/>
    <property type="molecule type" value="Genomic_DNA"/>
</dbReference>
<organism evidence="2 3">
    <name type="scientific">Pseudomonas fluorescens</name>
    <dbReference type="NCBI Taxonomy" id="294"/>
    <lineage>
        <taxon>Bacteria</taxon>
        <taxon>Pseudomonadati</taxon>
        <taxon>Pseudomonadota</taxon>
        <taxon>Gammaproteobacteria</taxon>
        <taxon>Pseudomonadales</taxon>
        <taxon>Pseudomonadaceae</taxon>
        <taxon>Pseudomonas</taxon>
    </lineage>
</organism>
<sequence length="1326" mass="142499">MPIQPPRLPPPETLRQLEIPDRTQPALEGGVWGINIAAAQLLAPDKGLKVYCPPWQLMGLGDHIELLLDGVQVDQTTIVKPEDVGERVTLYVPPRKFATGAYTLQYRVKVFSQSPETSLPPVDIFVKLEQPGGKDENGSAPGHSELNMYIDPRIINDGVDKATAETGLDIIIKAKPGSSSLLPYPNMAVGDHCKLTWGGWFLYSPRVTQDHIDDPQGHPLVIHVDKATILEAGDTDSLAVAFEVHDIVDNRSEDWCAAVEIAVDTGNTRLSPPMVKEAFNSVVDMDKLGDAPLTLQVLVDAPEFRIGDVIIGLGKGTTLDGEPINVEVRGEPLTSVGNIYELALPSADIRLLAKTQAVFSYRVERSGSDDRSSKGRFVSIVGETRRLLAPIAVDAQQGALDPDLVNTTAFIPFDPMMQVGMVIVLRWVGTRQDFSVYDPELDWHTLSKGDIDDKEPIPIIVEGKHLKAIEGGTLDLFYVLMAEGSDGGIIQRESLHHALLRVGEPLLELVAPIVLGEAGGTLEPDDLPGGSSKLTAPAAAEPTKAGDKVTYTWRGSKTGKTSDSVPINSLNAGKAIDFTLNPIFVQTHIEPNRGGTVDAMYEILRVAAGATPERVSYSRTLNFTVGEAVLLTRPKVQQAEADGTTLQPIKAVEALTVNIDSQDLLLSDLLSVTWTGAPGTAAGGSHTTPARPISETTLTIELPVTVLAFNLGKTVTVTYTVTRNGVPRTSLPLLLNVGTLPGSSLILPVIMDADNNGAGSQFDVSKLTANATYRMGVWPLIATGQYVWLRLKGTNADGSNYNLEIHKAPGSYVSDQWITQGYYERSIAFAGLRNLKDGSPLTMEFKAAFGKSTDESEAVVFPVRTYTIKAFEDVRPEITRVEDSKGNEILPGATTVDTSIKLKGKGAKGQKVLIKDGNIEIGTADIDPQSGDWEFPVTGLSADTHSFTATAMYGSGEVSDPPRIVVVVAADTPAITSVKDESNWNIRENGYTVHTSVTFTGSAPAGQEVEVFLGAVSKGKAKASSNSIWTRTVSGLLLDMLHTFKAIGQYANNPSSNTWRLTVLNGVRPAITAAEDSKGQPISNDGSTGDTTVRLRGTATKYLEVEIFDGNSSTGKRVEANGNGIWTVELTGLTRTKHVFKAKALYGSGTESGEWTVTVADDLVEDFSSYPPGRGLRNAGEFMEGTKTKVTLNATLGAADTTGQGVFATNTMPRILRCATYTKSSQNIIAYSLALKQGSAKSALLNGVIKGWTTGNAHIKLEFRWNNDVVGSIVLYEGPLSNDIPIDRVLSPLNGQAFDTLKFEQKGLTSLEHLTWLEIAKVTFKS</sequence>
<dbReference type="RefSeq" id="WP_135295183.1">
    <property type="nucleotide sequence ID" value="NZ_CP038438.1"/>
</dbReference>
<dbReference type="Gene3D" id="3.30.420.430">
    <property type="match status" value="1"/>
</dbReference>
<evidence type="ECO:0000313" key="3">
    <source>
        <dbReference type="Proteomes" id="UP000295797"/>
    </source>
</evidence>
<proteinExistence type="predicted"/>
<dbReference type="InterPro" id="IPR013783">
    <property type="entry name" value="Ig-like_fold"/>
</dbReference>
<accession>A0AAP8YY64</accession>
<gene>
    <name evidence="2" type="ORF">E4T63_07500</name>
</gene>